<keyword evidence="2" id="KW-1185">Reference proteome</keyword>
<gene>
    <name evidence="1" type="ORF">BG910_04925</name>
</gene>
<dbReference type="KEGG" id="nei:BG910_04925"/>
<evidence type="ECO:0000313" key="1">
    <source>
        <dbReference type="EMBL" id="ASK27169.1"/>
    </source>
</evidence>
<proteinExistence type="predicted"/>
<protein>
    <submittedName>
        <fullName evidence="1">Uncharacterized protein</fullName>
    </submittedName>
</protein>
<dbReference type="AlphaFoldDB" id="A0A220S112"/>
<evidence type="ECO:0000313" key="2">
    <source>
        <dbReference type="Proteomes" id="UP000198238"/>
    </source>
</evidence>
<dbReference type="EMBL" id="CP022278">
    <property type="protein sequence ID" value="ASK27169.1"/>
    <property type="molecule type" value="Genomic_DNA"/>
</dbReference>
<accession>A0A220S112</accession>
<sequence>MFTGQAYNKTKKRIRIMVSIPVYDPQGYHSRNIQTEFTIPANEKIRIDTTDNYALDPSKGEKPNTAKATYRVDVF</sequence>
<name>A0A220S112_9NEIS</name>
<dbReference type="Proteomes" id="UP000198238">
    <property type="component" value="Chromosome"/>
</dbReference>
<reference evidence="1 2" key="1">
    <citation type="submission" date="2017-06" db="EMBL/GenBank/DDBJ databases">
        <title>Neisseria chenwenguii sp. nov., isolated from the intestinal contents of Tibetan Plateau Pika in Yushu, Qinghai Province, China.</title>
        <authorList>
            <person name="Zhang G."/>
        </authorList>
    </citation>
    <scope>NUCLEOTIDE SEQUENCE [LARGE SCALE GENOMIC DNA]</scope>
    <source>
        <strain evidence="1 2">10023</strain>
    </source>
</reference>
<organism evidence="1 2">
    <name type="scientific">Neisseria chenwenguii</name>
    <dbReference type="NCBI Taxonomy" id="1853278"/>
    <lineage>
        <taxon>Bacteria</taxon>
        <taxon>Pseudomonadati</taxon>
        <taxon>Pseudomonadota</taxon>
        <taxon>Betaproteobacteria</taxon>
        <taxon>Neisseriales</taxon>
        <taxon>Neisseriaceae</taxon>
        <taxon>Neisseria</taxon>
    </lineage>
</organism>